<dbReference type="InterPro" id="IPR017441">
    <property type="entry name" value="Protein_kinase_ATP_BS"/>
</dbReference>
<feature type="transmembrane region" description="Helical" evidence="11">
    <location>
        <begin position="708"/>
        <end position="729"/>
    </location>
</feature>
<keyword evidence="6 14" id="KW-0418">Kinase</keyword>
<evidence type="ECO:0000259" key="12">
    <source>
        <dbReference type="PROSITE" id="PS50011"/>
    </source>
</evidence>
<dbReference type="PROSITE" id="PS50011">
    <property type="entry name" value="PROTEIN_KINASE_DOM"/>
    <property type="match status" value="1"/>
</dbReference>
<keyword evidence="2 14" id="KW-0723">Serine/threonine-protein kinase</keyword>
<evidence type="ECO:0000256" key="8">
    <source>
        <dbReference type="ARBA" id="ARBA00047899"/>
    </source>
</evidence>
<dbReference type="AlphaFoldDB" id="L8WSX9"/>
<dbReference type="InterPro" id="IPR017892">
    <property type="entry name" value="Pkinase_C"/>
</dbReference>
<comment type="caution">
    <text evidence="14">The sequence shown here is derived from an EMBL/GenBank/DDBJ whole genome shotgun (WGS) entry which is preliminary data.</text>
</comment>
<dbReference type="HOGENOM" id="CLU_360994_0_0_1"/>
<evidence type="ECO:0000256" key="9">
    <source>
        <dbReference type="ARBA" id="ARBA00048679"/>
    </source>
</evidence>
<reference evidence="14 15" key="1">
    <citation type="journal article" date="2013" name="Nat. Commun.">
        <title>The evolution and pathogenic mechanisms of the rice sheath blight pathogen.</title>
        <authorList>
            <person name="Zheng A."/>
            <person name="Lin R."/>
            <person name="Xu L."/>
            <person name="Qin P."/>
            <person name="Tang C."/>
            <person name="Ai P."/>
            <person name="Zhang D."/>
            <person name="Liu Y."/>
            <person name="Sun Z."/>
            <person name="Feng H."/>
            <person name="Wang Y."/>
            <person name="Chen Y."/>
            <person name="Liang X."/>
            <person name="Fu R."/>
            <person name="Li Q."/>
            <person name="Zhang J."/>
            <person name="Yu X."/>
            <person name="Xie Z."/>
            <person name="Ding L."/>
            <person name="Guan P."/>
            <person name="Tang J."/>
            <person name="Liang Y."/>
            <person name="Wang S."/>
            <person name="Deng Q."/>
            <person name="Li S."/>
            <person name="Zhu J."/>
            <person name="Wang L."/>
            <person name="Liu H."/>
            <person name="Li P."/>
        </authorList>
    </citation>
    <scope>NUCLEOTIDE SEQUENCE [LARGE SCALE GENOMIC DNA]</scope>
    <source>
        <strain evidence="15">AG-1 IA</strain>
    </source>
</reference>
<keyword evidence="7 10" id="KW-0067">ATP-binding</keyword>
<sequence length="775" mass="86824">MASAPPPQARGTRDSMQRKRMWWLPYVVVEFDKNEVLVDALGGELANPSWMYKAHFDVSRQSNLSLSAYLRTAPSSGSDNDMGNDILLGRLDVTPMLEGVQSVDSWFRATTGTGEFHMQVQFRPSKNEPLTIESFDLLKVIGKGSFGKVMQVRKHDTSRIYALKTIRKAHIASRPGEITHILAERTVLALVNNPFIVPLKFSFQNQEKLYLVMSFVNGGELFYHLQREGRFDINRSRFYAAELLLALEHLHGFDVVYRQVVPFFSLVAMSRGSYSKHVNSDIPTMFTRLVVTHAYPFPSNSDLKPENILLDYTGHIALCDFGISGEQRIRGIQSWALGLLDDGRGHPIPAIPEFEIRILTLARANSVSSCLIATASLSAELEWMVRGVGAQTAVRGRVGLSPGSLGAWRIVLDRGTSAGQKSNGTSSSCVRAKDGYIFPKGATISHARTHALTTWGLLRHFRAQAVELLAHEGRWKVMARHHVFILPDSGHVFVNVRCMPTGGGTGLPPFYDENVNTMYQRILRDPLRFPDEMHPEAKSVITGLLQRDPNKRLGNNGAEDIKNHPFFRNYVDWHALSRKKIQPPFKPSVQSAADTSNFDAEFTSEVPLDSVVENSHLSETVQGLHVQPRQRAFKRERGVRQCHGLNQFFFFQPPSPPPLFYYSRQSRAPHTELISISFFPCLLLGIYFGIVVRNLSVCTTATKVCRDIGALINLLTGVPFSLLHCSYVIGPGEYVWLFLGYEMYKRLKEEIVCVVCGRGLLIKARSLPVGMALIP</sequence>
<comment type="catalytic activity">
    <reaction evidence="9">
        <text>L-seryl-[protein] + ATP = O-phospho-L-seryl-[protein] + ADP + H(+)</text>
        <dbReference type="Rhea" id="RHEA:17989"/>
        <dbReference type="Rhea" id="RHEA-COMP:9863"/>
        <dbReference type="Rhea" id="RHEA-COMP:11604"/>
        <dbReference type="ChEBI" id="CHEBI:15378"/>
        <dbReference type="ChEBI" id="CHEBI:29999"/>
        <dbReference type="ChEBI" id="CHEBI:30616"/>
        <dbReference type="ChEBI" id="CHEBI:83421"/>
        <dbReference type="ChEBI" id="CHEBI:456216"/>
        <dbReference type="EC" id="2.7.11.1"/>
    </reaction>
</comment>
<feature type="domain" description="Protein kinase" evidence="12">
    <location>
        <begin position="135"/>
        <end position="567"/>
    </location>
</feature>
<keyword evidence="15" id="KW-1185">Reference proteome</keyword>
<dbReference type="GO" id="GO:0005524">
    <property type="term" value="F:ATP binding"/>
    <property type="evidence" value="ECO:0007669"/>
    <property type="project" value="UniProtKB-UniRule"/>
</dbReference>
<dbReference type="InterPro" id="IPR011009">
    <property type="entry name" value="Kinase-like_dom_sf"/>
</dbReference>
<dbReference type="Gene3D" id="1.10.510.10">
    <property type="entry name" value="Transferase(Phosphotransferase) domain 1"/>
    <property type="match status" value="3"/>
</dbReference>
<comment type="catalytic activity">
    <reaction evidence="8">
        <text>L-threonyl-[protein] + ATP = O-phospho-L-threonyl-[protein] + ADP + H(+)</text>
        <dbReference type="Rhea" id="RHEA:46608"/>
        <dbReference type="Rhea" id="RHEA-COMP:11060"/>
        <dbReference type="Rhea" id="RHEA-COMP:11605"/>
        <dbReference type="ChEBI" id="CHEBI:15378"/>
        <dbReference type="ChEBI" id="CHEBI:30013"/>
        <dbReference type="ChEBI" id="CHEBI:30616"/>
        <dbReference type="ChEBI" id="CHEBI:61977"/>
        <dbReference type="ChEBI" id="CHEBI:456216"/>
        <dbReference type="EC" id="2.7.11.1"/>
    </reaction>
</comment>
<evidence type="ECO:0000256" key="2">
    <source>
        <dbReference type="ARBA" id="ARBA00022527"/>
    </source>
</evidence>
<keyword evidence="11" id="KW-0472">Membrane</keyword>
<dbReference type="STRING" id="983506.L8WSX9"/>
<dbReference type="SUPFAM" id="SSF56112">
    <property type="entry name" value="Protein kinase-like (PK-like)"/>
    <property type="match status" value="2"/>
</dbReference>
<protein>
    <recommendedName>
        <fullName evidence="1">non-specific serine/threonine protein kinase</fullName>
        <ecNumber evidence="1">2.7.11.1</ecNumber>
    </recommendedName>
</protein>
<dbReference type="SMART" id="SM00133">
    <property type="entry name" value="S_TK_X"/>
    <property type="match status" value="1"/>
</dbReference>
<evidence type="ECO:0000256" key="11">
    <source>
        <dbReference type="SAM" id="Phobius"/>
    </source>
</evidence>
<feature type="transmembrane region" description="Helical" evidence="11">
    <location>
        <begin position="673"/>
        <end position="696"/>
    </location>
</feature>
<dbReference type="Pfam" id="PF00433">
    <property type="entry name" value="Pkinase_C"/>
    <property type="match status" value="1"/>
</dbReference>
<evidence type="ECO:0000256" key="5">
    <source>
        <dbReference type="ARBA" id="ARBA00022741"/>
    </source>
</evidence>
<dbReference type="GO" id="GO:0106310">
    <property type="term" value="F:protein serine kinase activity"/>
    <property type="evidence" value="ECO:0007669"/>
    <property type="project" value="RHEA"/>
</dbReference>
<dbReference type="EC" id="2.7.11.1" evidence="1"/>
<evidence type="ECO:0000256" key="7">
    <source>
        <dbReference type="ARBA" id="ARBA00022840"/>
    </source>
</evidence>
<organism evidence="14 15">
    <name type="scientific">Thanatephorus cucumeris (strain AG1-IA)</name>
    <name type="common">Rice sheath blight fungus</name>
    <name type="synonym">Rhizoctonia solani</name>
    <dbReference type="NCBI Taxonomy" id="983506"/>
    <lineage>
        <taxon>Eukaryota</taxon>
        <taxon>Fungi</taxon>
        <taxon>Dikarya</taxon>
        <taxon>Basidiomycota</taxon>
        <taxon>Agaricomycotina</taxon>
        <taxon>Agaricomycetes</taxon>
        <taxon>Cantharellales</taxon>
        <taxon>Ceratobasidiaceae</taxon>
        <taxon>Rhizoctonia</taxon>
        <taxon>Rhizoctonia solani AG-1</taxon>
    </lineage>
</organism>
<dbReference type="FunFam" id="3.30.200.20:FF:000048">
    <property type="entry name" value="Non-specific serine/threonine protein kinase"/>
    <property type="match status" value="1"/>
</dbReference>
<name>L8WSX9_THACA</name>
<gene>
    <name evidence="14" type="ORF">AG1IA_04880</name>
</gene>
<dbReference type="CDD" id="cd11651">
    <property type="entry name" value="YPK1_N_like"/>
    <property type="match status" value="1"/>
</dbReference>
<dbReference type="PANTHER" id="PTHR24351">
    <property type="entry name" value="RIBOSOMAL PROTEIN S6 KINASE"/>
    <property type="match status" value="1"/>
</dbReference>
<dbReference type="OrthoDB" id="63267at2759"/>
<dbReference type="PROSITE" id="PS00107">
    <property type="entry name" value="PROTEIN_KINASE_ATP"/>
    <property type="match status" value="1"/>
</dbReference>
<evidence type="ECO:0000256" key="3">
    <source>
        <dbReference type="ARBA" id="ARBA00022553"/>
    </source>
</evidence>
<dbReference type="GO" id="GO:0004674">
    <property type="term" value="F:protein serine/threonine kinase activity"/>
    <property type="evidence" value="ECO:0007669"/>
    <property type="project" value="UniProtKB-KW"/>
</dbReference>
<evidence type="ECO:0000259" key="13">
    <source>
        <dbReference type="PROSITE" id="PS51285"/>
    </source>
</evidence>
<dbReference type="SMART" id="SM00220">
    <property type="entry name" value="S_TKc"/>
    <property type="match status" value="1"/>
</dbReference>
<evidence type="ECO:0000313" key="15">
    <source>
        <dbReference type="Proteomes" id="UP000011668"/>
    </source>
</evidence>
<evidence type="ECO:0000256" key="1">
    <source>
        <dbReference type="ARBA" id="ARBA00012513"/>
    </source>
</evidence>
<dbReference type="Proteomes" id="UP000011668">
    <property type="component" value="Unassembled WGS sequence"/>
</dbReference>
<keyword evidence="5 10" id="KW-0547">Nucleotide-binding</keyword>
<dbReference type="Pfam" id="PF00069">
    <property type="entry name" value="Pkinase"/>
    <property type="match status" value="1"/>
</dbReference>
<evidence type="ECO:0000256" key="10">
    <source>
        <dbReference type="PROSITE-ProRule" id="PRU10141"/>
    </source>
</evidence>
<dbReference type="InterPro" id="IPR000961">
    <property type="entry name" value="AGC-kinase_C"/>
</dbReference>
<evidence type="ECO:0000313" key="14">
    <source>
        <dbReference type="EMBL" id="ELU41090.1"/>
    </source>
</evidence>
<feature type="binding site" evidence="10">
    <location>
        <position position="168"/>
    </location>
    <ligand>
        <name>ATP</name>
        <dbReference type="ChEBI" id="CHEBI:30616"/>
    </ligand>
</feature>
<evidence type="ECO:0000256" key="6">
    <source>
        <dbReference type="ARBA" id="ARBA00022777"/>
    </source>
</evidence>
<feature type="domain" description="AGC-kinase C-terminal" evidence="13">
    <location>
        <begin position="569"/>
        <end position="636"/>
    </location>
</feature>
<dbReference type="EMBL" id="AFRT01001137">
    <property type="protein sequence ID" value="ELU41090.1"/>
    <property type="molecule type" value="Genomic_DNA"/>
</dbReference>
<keyword evidence="4" id="KW-0808">Transferase</keyword>
<keyword evidence="11" id="KW-1133">Transmembrane helix</keyword>
<accession>L8WSX9</accession>
<proteinExistence type="predicted"/>
<evidence type="ECO:0000256" key="4">
    <source>
        <dbReference type="ARBA" id="ARBA00022679"/>
    </source>
</evidence>
<keyword evidence="11" id="KW-0812">Transmembrane</keyword>
<dbReference type="InterPro" id="IPR000719">
    <property type="entry name" value="Prot_kinase_dom"/>
</dbReference>
<dbReference type="Gene3D" id="3.30.200.20">
    <property type="entry name" value="Phosphorylase Kinase, domain 1"/>
    <property type="match status" value="2"/>
</dbReference>
<keyword evidence="3" id="KW-0597">Phosphoprotein</keyword>
<dbReference type="PROSITE" id="PS51285">
    <property type="entry name" value="AGC_KINASE_CTER"/>
    <property type="match status" value="1"/>
</dbReference>